<protein>
    <submittedName>
        <fullName evidence="4">Putative Quinone oxidoreductase</fullName>
    </submittedName>
</protein>
<sequence length="334" mass="34125">MRAVVLHEFGPAENLSYETVPDPEPGPGQVRIAVRAAGVHFIETVLRAGNAGELAPPAPELPAIFGGEVAGVVDSVGAGVGQEWLGRSVVTAYGTPGGYAELAVADVGQLHAVPRGLGFEAAVAMVVTGTTAVGLLDIAEITPDDVVLVTSAAGGVGRLVVQYAYEMGATVVGVAGGPAKVAAVRKLGGGRDDAGRGEVIAVDYREDGWDAEVRARVGGRRVTVVLDGVGGEQAATAFGLLADGGRFVSIGAASQVEFAPGDEVLAERGITYVNALLRLLARPEDRPDHERRALAAGAEGQLVPAVQSFPLSHAAEVHAAMERRETTGKVVLVP</sequence>
<gene>
    <name evidence="4" type="ORF">STRAU_2122</name>
</gene>
<dbReference type="CDD" id="cd08244">
    <property type="entry name" value="MDR_enoyl_red"/>
    <property type="match status" value="1"/>
</dbReference>
<dbReference type="PATRIC" id="fig|1286094.4.peg.2099"/>
<accession>S4ATU1</accession>
<dbReference type="InterPro" id="IPR011032">
    <property type="entry name" value="GroES-like_sf"/>
</dbReference>
<dbReference type="Gene3D" id="3.40.50.720">
    <property type="entry name" value="NAD(P)-binding Rossmann-like Domain"/>
    <property type="match status" value="1"/>
</dbReference>
<dbReference type="InterPro" id="IPR020843">
    <property type="entry name" value="ER"/>
</dbReference>
<reference evidence="4 5" key="1">
    <citation type="submission" date="2013-02" db="EMBL/GenBank/DDBJ databases">
        <title>Draft Genome Sequence of Streptomyces aurantiacus, Which Produces Setomimycin.</title>
        <authorList>
            <person name="Gruening B.A."/>
            <person name="Praeg A."/>
            <person name="Erxleben A."/>
            <person name="Guenther S."/>
            <person name="Mueller M."/>
        </authorList>
    </citation>
    <scope>NUCLEOTIDE SEQUENCE [LARGE SCALE GENOMIC DNA]</scope>
    <source>
        <strain evidence="4 5">JA 4570</strain>
    </source>
</reference>
<dbReference type="PANTHER" id="PTHR48106">
    <property type="entry name" value="QUINONE OXIDOREDUCTASE PIG3-RELATED"/>
    <property type="match status" value="1"/>
</dbReference>
<keyword evidence="2" id="KW-0560">Oxidoreductase</keyword>
<keyword evidence="5" id="KW-1185">Reference proteome</keyword>
<dbReference type="InterPro" id="IPR013154">
    <property type="entry name" value="ADH-like_N"/>
</dbReference>
<proteinExistence type="predicted"/>
<dbReference type="SUPFAM" id="SSF51735">
    <property type="entry name" value="NAD(P)-binding Rossmann-fold domains"/>
    <property type="match status" value="1"/>
</dbReference>
<evidence type="ECO:0000313" key="5">
    <source>
        <dbReference type="Proteomes" id="UP000014629"/>
    </source>
</evidence>
<dbReference type="Pfam" id="PF08240">
    <property type="entry name" value="ADH_N"/>
    <property type="match status" value="1"/>
</dbReference>
<evidence type="ECO:0000259" key="3">
    <source>
        <dbReference type="SMART" id="SM00829"/>
    </source>
</evidence>
<name>S4ATU1_9ACTN</name>
<evidence type="ECO:0000256" key="2">
    <source>
        <dbReference type="ARBA" id="ARBA00023002"/>
    </source>
</evidence>
<evidence type="ECO:0000313" key="4">
    <source>
        <dbReference type="EMBL" id="EPH44832.1"/>
    </source>
</evidence>
<organism evidence="4 5">
    <name type="scientific">Streptomyces aurantiacus JA 4570</name>
    <dbReference type="NCBI Taxonomy" id="1286094"/>
    <lineage>
        <taxon>Bacteria</taxon>
        <taxon>Bacillati</taxon>
        <taxon>Actinomycetota</taxon>
        <taxon>Actinomycetes</taxon>
        <taxon>Kitasatosporales</taxon>
        <taxon>Streptomycetaceae</taxon>
        <taxon>Streptomyces</taxon>
        <taxon>Streptomyces aurantiacus group</taxon>
    </lineage>
</organism>
<dbReference type="GO" id="GO:0016651">
    <property type="term" value="F:oxidoreductase activity, acting on NAD(P)H"/>
    <property type="evidence" value="ECO:0007669"/>
    <property type="project" value="TreeGrafter"/>
</dbReference>
<dbReference type="RefSeq" id="WP_016640251.1">
    <property type="nucleotide sequence ID" value="NZ_AOPZ01000074.1"/>
</dbReference>
<comment type="caution">
    <text evidence="4">The sequence shown here is derived from an EMBL/GenBank/DDBJ whole genome shotgun (WGS) entry which is preliminary data.</text>
</comment>
<dbReference type="Pfam" id="PF13602">
    <property type="entry name" value="ADH_zinc_N_2"/>
    <property type="match status" value="1"/>
</dbReference>
<dbReference type="SUPFAM" id="SSF50129">
    <property type="entry name" value="GroES-like"/>
    <property type="match status" value="1"/>
</dbReference>
<dbReference type="Gene3D" id="3.90.180.10">
    <property type="entry name" value="Medium-chain alcohol dehydrogenases, catalytic domain"/>
    <property type="match status" value="1"/>
</dbReference>
<dbReference type="EMBL" id="AOPZ01000074">
    <property type="protein sequence ID" value="EPH44832.1"/>
    <property type="molecule type" value="Genomic_DNA"/>
</dbReference>
<dbReference type="AlphaFoldDB" id="S4ATU1"/>
<keyword evidence="1" id="KW-0521">NADP</keyword>
<dbReference type="GO" id="GO:0070402">
    <property type="term" value="F:NADPH binding"/>
    <property type="evidence" value="ECO:0007669"/>
    <property type="project" value="TreeGrafter"/>
</dbReference>
<dbReference type="Proteomes" id="UP000014629">
    <property type="component" value="Unassembled WGS sequence"/>
</dbReference>
<evidence type="ECO:0000256" key="1">
    <source>
        <dbReference type="ARBA" id="ARBA00022857"/>
    </source>
</evidence>
<feature type="domain" description="Enoyl reductase (ER)" evidence="3">
    <location>
        <begin position="10"/>
        <end position="332"/>
    </location>
</feature>
<dbReference type="InterPro" id="IPR036291">
    <property type="entry name" value="NAD(P)-bd_dom_sf"/>
</dbReference>
<dbReference type="OrthoDB" id="5195079at2"/>
<dbReference type="SMART" id="SM00829">
    <property type="entry name" value="PKS_ER"/>
    <property type="match status" value="1"/>
</dbReference>